<dbReference type="RefSeq" id="WP_212080448.1">
    <property type="nucleotide sequence ID" value="NZ_JAGSVG010000064.1"/>
</dbReference>
<evidence type="ECO:0000313" key="2">
    <source>
        <dbReference type="Proteomes" id="UP000682266"/>
    </source>
</evidence>
<name>A0AA41JNH6_9BURK</name>
<accession>A0AA41JNH6</accession>
<protein>
    <submittedName>
        <fullName evidence="1">Uncharacterized protein</fullName>
    </submittedName>
</protein>
<evidence type="ECO:0000313" key="1">
    <source>
        <dbReference type="EMBL" id="MBR8133764.1"/>
    </source>
</evidence>
<sequence>KPASASFKMPMICSSVNRFFIAVPLWSGLYTVTVLNAGGRSMPHQDASEMLAWKPFQFGMVCEPSSSTH</sequence>
<dbReference type="EMBL" id="JAGSVG010000064">
    <property type="protein sequence ID" value="MBR8133764.1"/>
    <property type="molecule type" value="Genomic_DNA"/>
</dbReference>
<gene>
    <name evidence="1" type="ORF">KDW93_33280</name>
</gene>
<feature type="non-terminal residue" evidence="1">
    <location>
        <position position="1"/>
    </location>
</feature>
<proteinExistence type="predicted"/>
<comment type="caution">
    <text evidence="1">The sequence shown here is derived from an EMBL/GenBank/DDBJ whole genome shotgun (WGS) entry which is preliminary data.</text>
</comment>
<organism evidence="1 2">
    <name type="scientific">Burkholderia ambifaria</name>
    <dbReference type="NCBI Taxonomy" id="152480"/>
    <lineage>
        <taxon>Bacteria</taxon>
        <taxon>Pseudomonadati</taxon>
        <taxon>Pseudomonadota</taxon>
        <taxon>Betaproteobacteria</taxon>
        <taxon>Burkholderiales</taxon>
        <taxon>Burkholderiaceae</taxon>
        <taxon>Burkholderia</taxon>
        <taxon>Burkholderia cepacia complex</taxon>
    </lineage>
</organism>
<dbReference type="AlphaFoldDB" id="A0AA41JNH6"/>
<dbReference type="Proteomes" id="UP000682266">
    <property type="component" value="Unassembled WGS sequence"/>
</dbReference>
<reference evidence="1" key="1">
    <citation type="submission" date="2021-04" db="EMBL/GenBank/DDBJ databases">
        <title>A collection of bacterial strains from the Burkholderia cepacia Research Laboratory and Repository.</title>
        <authorList>
            <person name="Lipuma J."/>
            <person name="Spilker T."/>
        </authorList>
    </citation>
    <scope>NUCLEOTIDE SEQUENCE</scope>
    <source>
        <strain evidence="1">AU36012</strain>
    </source>
</reference>